<accession>A0A9P8RTP1</accession>
<evidence type="ECO:0000313" key="2">
    <source>
        <dbReference type="EMBL" id="KAH0565847.1"/>
    </source>
</evidence>
<evidence type="ECO:0000313" key="3">
    <source>
        <dbReference type="Proteomes" id="UP000750711"/>
    </source>
</evidence>
<name>A0A9P8RTP1_9PEZI</name>
<feature type="compositionally biased region" description="Polar residues" evidence="1">
    <location>
        <begin position="149"/>
        <end position="169"/>
    </location>
</feature>
<dbReference type="AlphaFoldDB" id="A0A9P8RTP1"/>
<dbReference type="EMBL" id="JAGHQM010000056">
    <property type="protein sequence ID" value="KAH0565847.1"/>
    <property type="molecule type" value="Genomic_DNA"/>
</dbReference>
<comment type="caution">
    <text evidence="2">The sequence shown here is derived from an EMBL/GenBank/DDBJ whole genome shotgun (WGS) entry which is preliminary data.</text>
</comment>
<protein>
    <submittedName>
        <fullName evidence="2">Uncharacterized protein</fullName>
    </submittedName>
</protein>
<reference evidence="2" key="1">
    <citation type="submission" date="2021-03" db="EMBL/GenBank/DDBJ databases">
        <title>Comparative genomics and phylogenomic investigation of the class Geoglossomycetes provide insights into ecological specialization and systematics.</title>
        <authorList>
            <person name="Melie T."/>
            <person name="Pirro S."/>
            <person name="Miller A.N."/>
            <person name="Quandt A."/>
        </authorList>
    </citation>
    <scope>NUCLEOTIDE SEQUENCE</scope>
    <source>
        <strain evidence="2">CAQ_001_2017</strain>
    </source>
</reference>
<gene>
    <name evidence="2" type="ORF">GP486_000770</name>
</gene>
<proteinExistence type="predicted"/>
<dbReference type="Proteomes" id="UP000750711">
    <property type="component" value="Unassembled WGS sequence"/>
</dbReference>
<sequence>MPKNALSRSSIKKSLSNVNKEDVNSLLDFIEKLERAVSADNSTPRVITAGDIEEREVFNLFELSNTYSDLGLLRQYEIPEMKAKLPKSVKPLPSTAKDLLRNIAQTWPPCNVSNVRVFISMLIHFTIDQINNETMASGPFDDSPDVDSFASQSSHQLNRPRTPEQQEPSTVLKVPVTLKAYTEVMVSFETVDSNNENVTIRGFIDYGVSYARKSPEALDTFFAIVEANAIGKLNDKAWTQLLCYMAIIQKRRKAEGKTNMAIFGCLTDGRSYQFTKISNKGKVSRSKIFSVVTQMDEIFGFFSQCLRAIIRSSPSTSPSRPSDIRAEVALFEERVQPNCIFDFEEVDAPSDELMDFEI</sequence>
<keyword evidence="3" id="KW-1185">Reference proteome</keyword>
<feature type="region of interest" description="Disordered" evidence="1">
    <location>
        <begin position="136"/>
        <end position="169"/>
    </location>
</feature>
<evidence type="ECO:0000256" key="1">
    <source>
        <dbReference type="SAM" id="MobiDB-lite"/>
    </source>
</evidence>
<organism evidence="2 3">
    <name type="scientific">Trichoglossum hirsutum</name>
    <dbReference type="NCBI Taxonomy" id="265104"/>
    <lineage>
        <taxon>Eukaryota</taxon>
        <taxon>Fungi</taxon>
        <taxon>Dikarya</taxon>
        <taxon>Ascomycota</taxon>
        <taxon>Pezizomycotina</taxon>
        <taxon>Geoglossomycetes</taxon>
        <taxon>Geoglossales</taxon>
        <taxon>Geoglossaceae</taxon>
        <taxon>Trichoglossum</taxon>
    </lineage>
</organism>